<reference evidence="1" key="3">
    <citation type="submission" date="2022-06" db="UniProtKB">
        <authorList>
            <consortium name="EnsemblPlants"/>
        </authorList>
    </citation>
    <scope>IDENTIFICATION</scope>
</reference>
<organism evidence="1 2">
    <name type="scientific">Triticum urartu</name>
    <name type="common">Red wild einkorn</name>
    <name type="synonym">Crithodium urartu</name>
    <dbReference type="NCBI Taxonomy" id="4572"/>
    <lineage>
        <taxon>Eukaryota</taxon>
        <taxon>Viridiplantae</taxon>
        <taxon>Streptophyta</taxon>
        <taxon>Embryophyta</taxon>
        <taxon>Tracheophyta</taxon>
        <taxon>Spermatophyta</taxon>
        <taxon>Magnoliopsida</taxon>
        <taxon>Liliopsida</taxon>
        <taxon>Poales</taxon>
        <taxon>Poaceae</taxon>
        <taxon>BOP clade</taxon>
        <taxon>Pooideae</taxon>
        <taxon>Triticodae</taxon>
        <taxon>Triticeae</taxon>
        <taxon>Triticinae</taxon>
        <taxon>Triticum</taxon>
    </lineage>
</organism>
<dbReference type="Proteomes" id="UP000015106">
    <property type="component" value="Chromosome 1"/>
</dbReference>
<dbReference type="Gramene" id="TuG1812G0100003757.01.T02">
    <property type="protein sequence ID" value="TuG1812G0100003757.01.T02"/>
    <property type="gene ID" value="TuG1812G0100003757.01"/>
</dbReference>
<accession>A0A8R7P2P4</accession>
<protein>
    <submittedName>
        <fullName evidence="1">Uncharacterized protein</fullName>
    </submittedName>
</protein>
<evidence type="ECO:0000313" key="2">
    <source>
        <dbReference type="Proteomes" id="UP000015106"/>
    </source>
</evidence>
<name>A0A8R7P2P4_TRIUA</name>
<evidence type="ECO:0000313" key="1">
    <source>
        <dbReference type="EnsemblPlants" id="TuG1812G0100003757.01.T02"/>
    </source>
</evidence>
<reference evidence="2" key="1">
    <citation type="journal article" date="2013" name="Nature">
        <title>Draft genome of the wheat A-genome progenitor Triticum urartu.</title>
        <authorList>
            <person name="Ling H.Q."/>
            <person name="Zhao S."/>
            <person name="Liu D."/>
            <person name="Wang J."/>
            <person name="Sun H."/>
            <person name="Zhang C."/>
            <person name="Fan H."/>
            <person name="Li D."/>
            <person name="Dong L."/>
            <person name="Tao Y."/>
            <person name="Gao C."/>
            <person name="Wu H."/>
            <person name="Li Y."/>
            <person name="Cui Y."/>
            <person name="Guo X."/>
            <person name="Zheng S."/>
            <person name="Wang B."/>
            <person name="Yu K."/>
            <person name="Liang Q."/>
            <person name="Yang W."/>
            <person name="Lou X."/>
            <person name="Chen J."/>
            <person name="Feng M."/>
            <person name="Jian J."/>
            <person name="Zhang X."/>
            <person name="Luo G."/>
            <person name="Jiang Y."/>
            <person name="Liu J."/>
            <person name="Wang Z."/>
            <person name="Sha Y."/>
            <person name="Zhang B."/>
            <person name="Wu H."/>
            <person name="Tang D."/>
            <person name="Shen Q."/>
            <person name="Xue P."/>
            <person name="Zou S."/>
            <person name="Wang X."/>
            <person name="Liu X."/>
            <person name="Wang F."/>
            <person name="Yang Y."/>
            <person name="An X."/>
            <person name="Dong Z."/>
            <person name="Zhang K."/>
            <person name="Zhang X."/>
            <person name="Luo M.C."/>
            <person name="Dvorak J."/>
            <person name="Tong Y."/>
            <person name="Wang J."/>
            <person name="Yang H."/>
            <person name="Li Z."/>
            <person name="Wang D."/>
            <person name="Zhang A."/>
            <person name="Wang J."/>
        </authorList>
    </citation>
    <scope>NUCLEOTIDE SEQUENCE</scope>
    <source>
        <strain evidence="2">cv. G1812</strain>
    </source>
</reference>
<dbReference type="EnsemblPlants" id="TuG1812G0100003757.01.T02">
    <property type="protein sequence ID" value="TuG1812G0100003757.01.T02"/>
    <property type="gene ID" value="TuG1812G0100003757.01"/>
</dbReference>
<sequence length="90" mass="9838">LLSLPGPTRQPHYGTSFVFFFISVPCARGICGGGGGGFPRPIFSFLCCASSYPLDGEGKACIYIYQARLSSRNWIFLREAQESSADHREA</sequence>
<dbReference type="AlphaFoldDB" id="A0A8R7P2P4"/>
<reference evidence="1" key="2">
    <citation type="submission" date="2018-03" db="EMBL/GenBank/DDBJ databases">
        <title>The Triticum urartu genome reveals the dynamic nature of wheat genome evolution.</title>
        <authorList>
            <person name="Ling H."/>
            <person name="Ma B."/>
            <person name="Shi X."/>
            <person name="Liu H."/>
            <person name="Dong L."/>
            <person name="Sun H."/>
            <person name="Cao Y."/>
            <person name="Gao Q."/>
            <person name="Zheng S."/>
            <person name="Li Y."/>
            <person name="Yu Y."/>
            <person name="Du H."/>
            <person name="Qi M."/>
            <person name="Li Y."/>
            <person name="Yu H."/>
            <person name="Cui Y."/>
            <person name="Wang N."/>
            <person name="Chen C."/>
            <person name="Wu H."/>
            <person name="Zhao Y."/>
            <person name="Zhang J."/>
            <person name="Li Y."/>
            <person name="Zhou W."/>
            <person name="Zhang B."/>
            <person name="Hu W."/>
            <person name="Eijk M."/>
            <person name="Tang J."/>
            <person name="Witsenboer H."/>
            <person name="Zhao S."/>
            <person name="Li Z."/>
            <person name="Zhang A."/>
            <person name="Wang D."/>
            <person name="Liang C."/>
        </authorList>
    </citation>
    <scope>NUCLEOTIDE SEQUENCE [LARGE SCALE GENOMIC DNA]</scope>
    <source>
        <strain evidence="1">cv. G1812</strain>
    </source>
</reference>
<proteinExistence type="predicted"/>
<keyword evidence="2" id="KW-1185">Reference proteome</keyword>